<accession>A0A927I142</accession>
<organism evidence="1 2">
    <name type="scientific">Bosea spartocytisi</name>
    <dbReference type="NCBI Taxonomy" id="2773451"/>
    <lineage>
        <taxon>Bacteria</taxon>
        <taxon>Pseudomonadati</taxon>
        <taxon>Pseudomonadota</taxon>
        <taxon>Alphaproteobacteria</taxon>
        <taxon>Hyphomicrobiales</taxon>
        <taxon>Boseaceae</taxon>
        <taxon>Bosea</taxon>
    </lineage>
</organism>
<sequence>MTVPPILFQRSVRRSRNAKSCPGGLLQTAQAAQLASGFHCAGLSAVAARARIGSVGSVALLTLLAGCAQSNAPGQVFDYAPVTSAAAALPSGRTTGQHEQPRAKPATAVLGTLQTGPGYTVESNARSDGRYNTYVFATEFGTYPVTGDDLARNHLQELVALDALKKQSLSGEFVHGAGKAVLSPIRGVVNTVRDPIGGAQGTYSNVSRRVGSVRRTLSDAGEFVTTFGKPEKRRPERENENLLEKFVDRPKEKRRLAEALRVDPYTHFIPLSRELNKVASYSAAGSFGVNRALGFVPGGAGTVFSGLGTLDSLTSRTLDMPPDETAAVNRERLEKLNIPEDTIKRLLLSDKLTPTEKTRTVGFLSGMSGAPGLEALASFVASSETRVDAFTALQTLAYLSARPFGNDGISGVEIVERIPVISVGANRRVALFTADDLAWTSENAAQLSQLGTALASSSNSRIRKEIWISADASAMARRELRRQGWLVKTNVFSPQVRLAAD</sequence>
<keyword evidence="2" id="KW-1185">Reference proteome</keyword>
<dbReference type="EMBL" id="JACXWY010000008">
    <property type="protein sequence ID" value="MBD3846987.1"/>
    <property type="molecule type" value="Genomic_DNA"/>
</dbReference>
<evidence type="ECO:0000313" key="2">
    <source>
        <dbReference type="Proteomes" id="UP000619295"/>
    </source>
</evidence>
<proteinExistence type="predicted"/>
<dbReference type="Proteomes" id="UP000619295">
    <property type="component" value="Unassembled WGS sequence"/>
</dbReference>
<evidence type="ECO:0000313" key="1">
    <source>
        <dbReference type="EMBL" id="MBD3846987.1"/>
    </source>
</evidence>
<name>A0A927I142_9HYPH</name>
<comment type="caution">
    <text evidence="1">The sequence shown here is derived from an EMBL/GenBank/DDBJ whole genome shotgun (WGS) entry which is preliminary data.</text>
</comment>
<protein>
    <submittedName>
        <fullName evidence="1">Uncharacterized protein</fullName>
    </submittedName>
</protein>
<dbReference type="RefSeq" id="WP_191124631.1">
    <property type="nucleotide sequence ID" value="NZ_JACXWY010000008.1"/>
</dbReference>
<gene>
    <name evidence="1" type="ORF">IED13_14865</name>
</gene>
<reference evidence="1" key="1">
    <citation type="submission" date="2020-09" db="EMBL/GenBank/DDBJ databases">
        <title>Bosea spartocytisi sp. nov. a root nodule endophyte of Spartocytisus supranubius in the high mountain ecosystem fo the Teide National Park (Canary Islands, Spain).</title>
        <authorList>
            <person name="Pulido-Suarez L."/>
            <person name="Peix A."/>
            <person name="Igual J.M."/>
            <person name="Socas-Perez N."/>
            <person name="Velazquez E."/>
            <person name="Flores-Felix J.D."/>
            <person name="Leon-Barrios M."/>
        </authorList>
    </citation>
    <scope>NUCLEOTIDE SEQUENCE</scope>
    <source>
        <strain evidence="1">SSUT16</strain>
    </source>
</reference>
<dbReference type="AlphaFoldDB" id="A0A927I142"/>